<sequence length="122" mass="13158">MTRKVSVQVRESVRVDIRELPRFIRPSITAATATGVNSSPVNPDRLSRKVLCIAPLKEAGSAARIPSTNYCISLKDCMPTTPSSSLTDLHPPPLTRSPNLVIPVPSRPVGTLTSCSNPTRQL</sequence>
<proteinExistence type="predicted"/>
<organism evidence="2 3">
    <name type="scientific">Synaphobranchus kaupii</name>
    <name type="common">Kaup's arrowtooth eel</name>
    <dbReference type="NCBI Taxonomy" id="118154"/>
    <lineage>
        <taxon>Eukaryota</taxon>
        <taxon>Metazoa</taxon>
        <taxon>Chordata</taxon>
        <taxon>Craniata</taxon>
        <taxon>Vertebrata</taxon>
        <taxon>Euteleostomi</taxon>
        <taxon>Actinopterygii</taxon>
        <taxon>Neopterygii</taxon>
        <taxon>Teleostei</taxon>
        <taxon>Anguilliformes</taxon>
        <taxon>Synaphobranchidae</taxon>
        <taxon>Synaphobranchus</taxon>
    </lineage>
</organism>
<evidence type="ECO:0000313" key="3">
    <source>
        <dbReference type="Proteomes" id="UP001152622"/>
    </source>
</evidence>
<evidence type="ECO:0000256" key="1">
    <source>
        <dbReference type="SAM" id="MobiDB-lite"/>
    </source>
</evidence>
<name>A0A9Q1FLI2_SYNKA</name>
<keyword evidence="3" id="KW-1185">Reference proteome</keyword>
<evidence type="ECO:0000313" key="2">
    <source>
        <dbReference type="EMBL" id="KAJ8360988.1"/>
    </source>
</evidence>
<dbReference type="Proteomes" id="UP001152622">
    <property type="component" value="Chromosome 5"/>
</dbReference>
<dbReference type="AlphaFoldDB" id="A0A9Q1FLI2"/>
<dbReference type="EMBL" id="JAINUF010000005">
    <property type="protein sequence ID" value="KAJ8360988.1"/>
    <property type="molecule type" value="Genomic_DNA"/>
</dbReference>
<accession>A0A9Q1FLI2</accession>
<comment type="caution">
    <text evidence="2">The sequence shown here is derived from an EMBL/GenBank/DDBJ whole genome shotgun (WGS) entry which is preliminary data.</text>
</comment>
<protein>
    <submittedName>
        <fullName evidence="2">Uncharacterized protein</fullName>
    </submittedName>
</protein>
<feature type="region of interest" description="Disordered" evidence="1">
    <location>
        <begin position="82"/>
        <end position="101"/>
    </location>
</feature>
<reference evidence="2" key="1">
    <citation type="journal article" date="2023" name="Science">
        <title>Genome structures resolve the early diversification of teleost fishes.</title>
        <authorList>
            <person name="Parey E."/>
            <person name="Louis A."/>
            <person name="Montfort J."/>
            <person name="Bouchez O."/>
            <person name="Roques C."/>
            <person name="Iampietro C."/>
            <person name="Lluch J."/>
            <person name="Castinel A."/>
            <person name="Donnadieu C."/>
            <person name="Desvignes T."/>
            <person name="Floi Bucao C."/>
            <person name="Jouanno E."/>
            <person name="Wen M."/>
            <person name="Mejri S."/>
            <person name="Dirks R."/>
            <person name="Jansen H."/>
            <person name="Henkel C."/>
            <person name="Chen W.J."/>
            <person name="Zahm M."/>
            <person name="Cabau C."/>
            <person name="Klopp C."/>
            <person name="Thompson A.W."/>
            <person name="Robinson-Rechavi M."/>
            <person name="Braasch I."/>
            <person name="Lecointre G."/>
            <person name="Bobe J."/>
            <person name="Postlethwait J.H."/>
            <person name="Berthelot C."/>
            <person name="Roest Crollius H."/>
            <person name="Guiguen Y."/>
        </authorList>
    </citation>
    <scope>NUCLEOTIDE SEQUENCE</scope>
    <source>
        <strain evidence="2">WJC10195</strain>
    </source>
</reference>
<gene>
    <name evidence="2" type="ORF">SKAU_G00175130</name>
</gene>